<reference evidence="4" key="2">
    <citation type="submission" date="2011-03" db="EMBL/GenBank/DDBJ databases">
        <title>Annotation of Magnaporthe poae ATCC 64411.</title>
        <authorList>
            <person name="Ma L.-J."/>
            <person name="Dead R."/>
            <person name="Young S.K."/>
            <person name="Zeng Q."/>
            <person name="Gargeya S."/>
            <person name="Fitzgerald M."/>
            <person name="Haas B."/>
            <person name="Abouelleil A."/>
            <person name="Alvarado L."/>
            <person name="Arachchi H.M."/>
            <person name="Berlin A."/>
            <person name="Brown A."/>
            <person name="Chapman S.B."/>
            <person name="Chen Z."/>
            <person name="Dunbar C."/>
            <person name="Freedman E."/>
            <person name="Gearin G."/>
            <person name="Gellesch M."/>
            <person name="Goldberg J."/>
            <person name="Griggs A."/>
            <person name="Gujja S."/>
            <person name="Heiman D."/>
            <person name="Howarth C."/>
            <person name="Larson L."/>
            <person name="Lui A."/>
            <person name="MacDonald P.J.P."/>
            <person name="Mehta T."/>
            <person name="Montmayeur A."/>
            <person name="Murphy C."/>
            <person name="Neiman D."/>
            <person name="Pearson M."/>
            <person name="Priest M."/>
            <person name="Roberts A."/>
            <person name="Saif S."/>
            <person name="Shea T."/>
            <person name="Shenoy N."/>
            <person name="Sisk P."/>
            <person name="Stolte C."/>
            <person name="Sykes S."/>
            <person name="Yandava C."/>
            <person name="Wortman J."/>
            <person name="Nusbaum C."/>
            <person name="Birren B."/>
        </authorList>
    </citation>
    <scope>NUCLEOTIDE SEQUENCE</scope>
    <source>
        <strain evidence="4">ATCC 64411</strain>
    </source>
</reference>
<reference evidence="4" key="1">
    <citation type="submission" date="2010-05" db="EMBL/GenBank/DDBJ databases">
        <title>The Genome Sequence of Magnaporthe poae strain ATCC 64411.</title>
        <authorList>
            <consortium name="The Broad Institute Genome Sequencing Platform"/>
            <consortium name="Broad Institute Genome Sequencing Center for Infectious Disease"/>
            <person name="Ma L.-J."/>
            <person name="Dead R."/>
            <person name="Young S."/>
            <person name="Zeng Q."/>
            <person name="Koehrsen M."/>
            <person name="Alvarado L."/>
            <person name="Berlin A."/>
            <person name="Chapman S.B."/>
            <person name="Chen Z."/>
            <person name="Freedman E."/>
            <person name="Gellesch M."/>
            <person name="Goldberg J."/>
            <person name="Griggs A."/>
            <person name="Gujja S."/>
            <person name="Heilman E.R."/>
            <person name="Heiman D."/>
            <person name="Hepburn T."/>
            <person name="Howarth C."/>
            <person name="Jen D."/>
            <person name="Larson L."/>
            <person name="Mehta T."/>
            <person name="Neiman D."/>
            <person name="Pearson M."/>
            <person name="Roberts A."/>
            <person name="Saif S."/>
            <person name="Shea T."/>
            <person name="Shenoy N."/>
            <person name="Sisk P."/>
            <person name="Stolte C."/>
            <person name="Sykes S."/>
            <person name="Walk T."/>
            <person name="White J."/>
            <person name="Yandava C."/>
            <person name="Haas B."/>
            <person name="Nusbaum C."/>
            <person name="Birren B."/>
        </authorList>
    </citation>
    <scope>NUCLEOTIDE SEQUENCE</scope>
    <source>
        <strain evidence="4">ATCC 64411</strain>
    </source>
</reference>
<feature type="non-terminal residue" evidence="4">
    <location>
        <position position="350"/>
    </location>
</feature>
<dbReference type="EMBL" id="GL876970">
    <property type="protein sequence ID" value="KLU87011.1"/>
    <property type="molecule type" value="Genomic_DNA"/>
</dbReference>
<feature type="transmembrane region" description="Helical" evidence="2">
    <location>
        <begin position="282"/>
        <end position="303"/>
    </location>
</feature>
<dbReference type="InterPro" id="IPR056227">
    <property type="entry name" value="TMD0_ABC"/>
</dbReference>
<feature type="domain" description="ABC transporter TMD0" evidence="3">
    <location>
        <begin position="18"/>
        <end position="152"/>
    </location>
</feature>
<dbReference type="AlphaFoldDB" id="A0A0H2TZA7"/>
<proteinExistence type="predicted"/>
<organism evidence="4">
    <name type="scientific">Magnaporthiopsis poae (strain ATCC 64411 / 73-15)</name>
    <name type="common">Kentucky bluegrass fungus</name>
    <name type="synonym">Magnaporthe poae</name>
    <dbReference type="NCBI Taxonomy" id="644358"/>
    <lineage>
        <taxon>Eukaryota</taxon>
        <taxon>Fungi</taxon>
        <taxon>Dikarya</taxon>
        <taxon>Ascomycota</taxon>
        <taxon>Pezizomycotina</taxon>
        <taxon>Sordariomycetes</taxon>
        <taxon>Sordariomycetidae</taxon>
        <taxon>Magnaporthales</taxon>
        <taxon>Magnaporthaceae</taxon>
        <taxon>Magnaporthiopsis</taxon>
    </lineage>
</organism>
<comment type="subcellular location">
    <subcellularLocation>
        <location evidence="1">Membrane</location>
        <topology evidence="1">Multi-pass membrane protein</topology>
    </subcellularLocation>
</comment>
<dbReference type="OrthoDB" id="6500128at2759"/>
<gene>
    <name evidence="4" type="ORF">MAPG_06017</name>
</gene>
<accession>A0A0H2TZA7</accession>
<feature type="transmembrane region" description="Helical" evidence="2">
    <location>
        <begin position="97"/>
        <end position="120"/>
    </location>
</feature>
<feature type="transmembrane region" description="Helical" evidence="2">
    <location>
        <begin position="72"/>
        <end position="91"/>
    </location>
</feature>
<evidence type="ECO:0000313" key="4">
    <source>
        <dbReference type="EMBL" id="KLU87011.1"/>
    </source>
</evidence>
<evidence type="ECO:0000259" key="3">
    <source>
        <dbReference type="Pfam" id="PF24357"/>
    </source>
</evidence>
<keyword evidence="2" id="KW-0812">Transmembrane</keyword>
<keyword evidence="2" id="KW-0472">Membrane</keyword>
<dbReference type="GO" id="GO:0016020">
    <property type="term" value="C:membrane"/>
    <property type="evidence" value="ECO:0007669"/>
    <property type="project" value="UniProtKB-SubCell"/>
</dbReference>
<keyword evidence="2" id="KW-1133">Transmembrane helix</keyword>
<dbReference type="VEuPathDB" id="FungiDB:MAPG_06017"/>
<name>A0A0H2TZA7_MAGP6</name>
<evidence type="ECO:0000256" key="1">
    <source>
        <dbReference type="ARBA" id="ARBA00004141"/>
    </source>
</evidence>
<feature type="transmembrane region" description="Helical" evidence="2">
    <location>
        <begin position="132"/>
        <end position="151"/>
    </location>
</feature>
<evidence type="ECO:0000256" key="2">
    <source>
        <dbReference type="SAM" id="Phobius"/>
    </source>
</evidence>
<dbReference type="Pfam" id="PF24357">
    <property type="entry name" value="TMD0_ABC"/>
    <property type="match status" value="1"/>
</dbReference>
<feature type="transmembrane region" description="Helical" evidence="2">
    <location>
        <begin position="163"/>
        <end position="183"/>
    </location>
</feature>
<feature type="transmembrane region" description="Helical" evidence="2">
    <location>
        <begin position="34"/>
        <end position="52"/>
    </location>
</feature>
<protein>
    <recommendedName>
        <fullName evidence="3">ABC transporter TMD0 domain-containing protein</fullName>
    </recommendedName>
</protein>
<feature type="transmembrane region" description="Helical" evidence="2">
    <location>
        <begin position="315"/>
        <end position="335"/>
    </location>
</feature>
<sequence length="350" mass="38669">MSPSPGDCADDTFGPWAGPVCRGGFDFTLLFEESILTIPVQTAFLLVVPWRLSQLLRSERRTRGNWLLAPKLVACTTLAALSAALCALWSLTPSWELRATIPAASLTLAASLGLLVLSWLEHSRNHRPSFIISVYLFFSVLLELPRCRTLFMLSSSAGVASSIPALFVTSAALRTLLFALESYEKRSILLPRFQGLNREVTSGTLSRVLFSWLVPLMRLGYGRNLGLDDLDTLEAKMEAEKLGKSLEDRWDSVPDKTAAGVLFTTWHGVFARPMLAAVPPKLFLIGFTYAQPFLITAAIDLAYKPRTEQYDNAGWGLVGAYAIVFAGMAVSFSRFQPFQLPTFLLRSSRH</sequence>